<evidence type="ECO:0000256" key="3">
    <source>
        <dbReference type="ARBA" id="ARBA00022741"/>
    </source>
</evidence>
<dbReference type="SUPFAM" id="SSF90123">
    <property type="entry name" value="ABC transporter transmembrane region"/>
    <property type="match status" value="2"/>
</dbReference>
<dbReference type="PANTHER" id="PTHR24221">
    <property type="entry name" value="ATP-BINDING CASSETTE SUB-FAMILY B"/>
    <property type="match status" value="1"/>
</dbReference>
<evidence type="ECO:0000256" key="2">
    <source>
        <dbReference type="ARBA" id="ARBA00022692"/>
    </source>
</evidence>
<comment type="subcellular location">
    <subcellularLocation>
        <location evidence="1">Cell membrane</location>
        <topology evidence="1">Multi-pass membrane protein</topology>
    </subcellularLocation>
</comment>
<dbReference type="InterPro" id="IPR011527">
    <property type="entry name" value="ABC1_TM_dom"/>
</dbReference>
<dbReference type="InterPro" id="IPR036640">
    <property type="entry name" value="ABC1_TM_sf"/>
</dbReference>
<feature type="transmembrane region" description="Helical" evidence="8">
    <location>
        <begin position="855"/>
        <end position="879"/>
    </location>
</feature>
<keyword evidence="2 8" id="KW-0812">Transmembrane</keyword>
<protein>
    <submittedName>
        <fullName evidence="11">Thiol reductant ABC exporter subunit CydD</fullName>
    </submittedName>
</protein>
<dbReference type="CDD" id="cd18584">
    <property type="entry name" value="ABC_6TM_AarD_CydD"/>
    <property type="match status" value="1"/>
</dbReference>
<evidence type="ECO:0000259" key="10">
    <source>
        <dbReference type="PROSITE" id="PS50929"/>
    </source>
</evidence>
<dbReference type="InterPro" id="IPR014223">
    <property type="entry name" value="ABC_CydC/D"/>
</dbReference>
<dbReference type="Gene3D" id="1.20.1560.10">
    <property type="entry name" value="ABC transporter type 1, transmembrane domain"/>
    <property type="match status" value="2"/>
</dbReference>
<dbReference type="PROSITE" id="PS00211">
    <property type="entry name" value="ABC_TRANSPORTER_1"/>
    <property type="match status" value="2"/>
</dbReference>
<dbReference type="PROSITE" id="PS50893">
    <property type="entry name" value="ABC_TRANSPORTER_2"/>
    <property type="match status" value="2"/>
</dbReference>
<dbReference type="PANTHER" id="PTHR24221:SF590">
    <property type="entry name" value="COMPONENT LINKED WITH THE ASSEMBLY OF CYTOCHROME' TRANSPORT TRANSMEMBRANE ATP-BINDING PROTEIN ABC TRANSPORTER CYDD-RELATED"/>
    <property type="match status" value="1"/>
</dbReference>
<dbReference type="EMBL" id="JBHVZQ010000012">
    <property type="protein sequence ID" value="MFF1274980.1"/>
    <property type="molecule type" value="Genomic_DNA"/>
</dbReference>
<dbReference type="SUPFAM" id="SSF52540">
    <property type="entry name" value="P-loop containing nucleoside triphosphate hydrolases"/>
    <property type="match status" value="2"/>
</dbReference>
<feature type="transmembrane region" description="Helical" evidence="8">
    <location>
        <begin position="240"/>
        <end position="268"/>
    </location>
</feature>
<keyword evidence="4" id="KW-0067">ATP-binding</keyword>
<keyword evidence="3" id="KW-0547">Nucleotide-binding</keyword>
<dbReference type="CDD" id="cd03228">
    <property type="entry name" value="ABCC_MRP_Like"/>
    <property type="match status" value="1"/>
</dbReference>
<organism evidence="11 12">
    <name type="scientific">Streptomyces marokkonensis</name>
    <dbReference type="NCBI Taxonomy" id="324855"/>
    <lineage>
        <taxon>Bacteria</taxon>
        <taxon>Bacillati</taxon>
        <taxon>Actinomycetota</taxon>
        <taxon>Actinomycetes</taxon>
        <taxon>Kitasatosporales</taxon>
        <taxon>Streptomycetaceae</taxon>
        <taxon>Streptomyces</taxon>
    </lineage>
</organism>
<proteinExistence type="predicted"/>
<evidence type="ECO:0000313" key="12">
    <source>
        <dbReference type="Proteomes" id="UP001601627"/>
    </source>
</evidence>
<dbReference type="NCBIfam" id="TIGR02857">
    <property type="entry name" value="CydD"/>
    <property type="match status" value="1"/>
</dbReference>
<sequence>MKPIDPRLLRYARATRGFLAAVVGLGALGAVLVIAQAMLIAEIVVGAFEDGLSVGELGTPLLLLAVVAVGRGLVGWLTELAAHRASAAVKSELRGRLLERATALGPEWLGGQRTGSLVTLATRGVDALDGYFSRYLPQLGLAVVVPVAVLARIVTEEWVSAAIIVGTLPLIPVFMVLIGWATQSRMDRQWLMLSRLSGHFLDVVAGLPTLKVFGRAKAQAESIRRITAEYRRATMRTLRIAFISSFALELLATLSVALVAVTIGMRLVYGEMDLYTGLVVLILAPEAYLPLRQVGAQYHAAAEGLGAAEEIFAVLETPLPAQGTGAVPAGAVSFEDVTVRYPGRSSDAVTDVSFTVAPGETVALVGPSGAGKSTLLNVLLGFVRPAEGRVRIGGADLAGLDLDAWHGRVAWVPQRPHLYAGTIAENVRLARPEADDDAVRRALRDAGALEFVDALPEGAGTVLGEDGAGLSAGQRQRLALARAFLADRPVLLLDEPTAALDGATEAGIVAAVRRLAAGRTVLLVVHRPALLAVADRVVRVAEPAPTGGHGEPARRVAGPAEAAASGPVPDGGPAGTEADTVQGGALARVRALSGARTGRITLALVLGTLALGSAVGLMATSGWLISRASEQPPVLYLMVAVTATRAFGIGRAVFRYTERLVSHDAVLRMLADTRVAVYRRLERLAPAGLRGARRGDLLSRLVSDVDALQDYWLRWLLPTGAAVAVSALSVGFTAWLLPEAGAVLAAGLLAAGAGVPLLTGAVARRAERRLAPARGVLATRVTDLLTGTAELTVAGALPARSAEARRADGTLTRIASRAATATALGDGLTTLISGLTVAAAALVGAQAVAAGRLDGVALAVVILTPLAAFEAVLGMPLAVQYRQRVRRSAERVFEVLDAPVPVREPESPRQAPVSPFPLVVRGLAARHAGQDRDALAGLDLTLERGRRIAVVGPSGSGKTTLAQVLLRFLDPGAGSYTLAGVDARALDGDDVRRLVGLCAQDAHLFNSSIRENLLLARKDATEDEVRDALGRARLLEWADGLPDGLDTLVGEHAARLSGGQRQRLALARALLADFPVLVLDEPAEHLDLATADALTADLLAATEGRTTLLITHRLAGLEAVDEVVVLDGGRVAQRGPYAELAAVDGPLRAMARREEETELLVTSR</sequence>
<evidence type="ECO:0000256" key="5">
    <source>
        <dbReference type="ARBA" id="ARBA00022989"/>
    </source>
</evidence>
<dbReference type="InterPro" id="IPR003593">
    <property type="entry name" value="AAA+_ATPase"/>
</dbReference>
<feature type="region of interest" description="Disordered" evidence="7">
    <location>
        <begin position="543"/>
        <end position="578"/>
    </location>
</feature>
<keyword evidence="6 8" id="KW-0472">Membrane</keyword>
<accession>A0ABW6Q7E3</accession>
<feature type="transmembrane region" description="Helical" evidence="8">
    <location>
        <begin position="135"/>
        <end position="155"/>
    </location>
</feature>
<dbReference type="PROSITE" id="PS50929">
    <property type="entry name" value="ABC_TM1F"/>
    <property type="match status" value="2"/>
</dbReference>
<dbReference type="Pfam" id="PF00664">
    <property type="entry name" value="ABC_membrane"/>
    <property type="match status" value="2"/>
</dbReference>
<feature type="transmembrane region" description="Helical" evidence="8">
    <location>
        <begin position="715"/>
        <end position="737"/>
    </location>
</feature>
<feature type="transmembrane region" description="Helical" evidence="8">
    <location>
        <begin position="161"/>
        <end position="182"/>
    </location>
</feature>
<evidence type="ECO:0000259" key="9">
    <source>
        <dbReference type="PROSITE" id="PS50893"/>
    </source>
</evidence>
<comment type="caution">
    <text evidence="11">The sequence shown here is derived from an EMBL/GenBank/DDBJ whole genome shotgun (WGS) entry which is preliminary data.</text>
</comment>
<dbReference type="NCBIfam" id="TIGR02868">
    <property type="entry name" value="CydC"/>
    <property type="match status" value="1"/>
</dbReference>
<feature type="transmembrane region" description="Helical" evidence="8">
    <location>
        <begin position="17"/>
        <end position="41"/>
    </location>
</feature>
<dbReference type="InterPro" id="IPR014216">
    <property type="entry name" value="ABC_transptr_CydD"/>
</dbReference>
<evidence type="ECO:0000256" key="7">
    <source>
        <dbReference type="SAM" id="MobiDB-lite"/>
    </source>
</evidence>
<feature type="compositionally biased region" description="Low complexity" evidence="7">
    <location>
        <begin position="555"/>
        <end position="568"/>
    </location>
</feature>
<evidence type="ECO:0000256" key="4">
    <source>
        <dbReference type="ARBA" id="ARBA00022840"/>
    </source>
</evidence>
<feature type="domain" description="ABC transmembrane type-1" evidence="10">
    <location>
        <begin position="602"/>
        <end position="884"/>
    </location>
</feature>
<dbReference type="RefSeq" id="WP_388235223.1">
    <property type="nucleotide sequence ID" value="NZ_JBHVZQ010000012.1"/>
</dbReference>
<feature type="transmembrane region" description="Helical" evidence="8">
    <location>
        <begin position="600"/>
        <end position="623"/>
    </location>
</feature>
<keyword evidence="12" id="KW-1185">Reference proteome</keyword>
<feature type="transmembrane region" description="Helical" evidence="8">
    <location>
        <begin position="743"/>
        <end position="763"/>
    </location>
</feature>
<dbReference type="InterPro" id="IPR003439">
    <property type="entry name" value="ABC_transporter-like_ATP-bd"/>
</dbReference>
<dbReference type="InterPro" id="IPR027417">
    <property type="entry name" value="P-loop_NTPase"/>
</dbReference>
<feature type="domain" description="ABC transporter" evidence="9">
    <location>
        <begin position="918"/>
        <end position="1153"/>
    </location>
</feature>
<feature type="domain" description="ABC transporter" evidence="9">
    <location>
        <begin position="332"/>
        <end position="568"/>
    </location>
</feature>
<dbReference type="Pfam" id="PF00005">
    <property type="entry name" value="ABC_tran"/>
    <property type="match status" value="2"/>
</dbReference>
<feature type="transmembrane region" description="Helical" evidence="8">
    <location>
        <begin position="635"/>
        <end position="654"/>
    </location>
</feature>
<name>A0ABW6Q7E3_9ACTN</name>
<gene>
    <name evidence="11" type="primary">cydD</name>
    <name evidence="11" type="ORF">ACFVZC_16425</name>
</gene>
<evidence type="ECO:0000256" key="6">
    <source>
        <dbReference type="ARBA" id="ARBA00023136"/>
    </source>
</evidence>
<feature type="domain" description="ABC transmembrane type-1" evidence="10">
    <location>
        <begin position="20"/>
        <end position="303"/>
    </location>
</feature>
<keyword evidence="5 8" id="KW-1133">Transmembrane helix</keyword>
<dbReference type="InterPro" id="IPR017871">
    <property type="entry name" value="ABC_transporter-like_CS"/>
</dbReference>
<dbReference type="Proteomes" id="UP001601627">
    <property type="component" value="Unassembled WGS sequence"/>
</dbReference>
<feature type="transmembrane region" description="Helical" evidence="8">
    <location>
        <begin position="274"/>
        <end position="291"/>
    </location>
</feature>
<dbReference type="InterPro" id="IPR039421">
    <property type="entry name" value="Type_1_exporter"/>
</dbReference>
<dbReference type="SMART" id="SM00382">
    <property type="entry name" value="AAA"/>
    <property type="match status" value="2"/>
</dbReference>
<feature type="transmembrane region" description="Helical" evidence="8">
    <location>
        <begin position="827"/>
        <end position="849"/>
    </location>
</feature>
<evidence type="ECO:0000256" key="8">
    <source>
        <dbReference type="SAM" id="Phobius"/>
    </source>
</evidence>
<reference evidence="11 12" key="1">
    <citation type="submission" date="2024-09" db="EMBL/GenBank/DDBJ databases">
        <title>The Natural Products Discovery Center: Release of the First 8490 Sequenced Strains for Exploring Actinobacteria Biosynthetic Diversity.</title>
        <authorList>
            <person name="Kalkreuter E."/>
            <person name="Kautsar S.A."/>
            <person name="Yang D."/>
            <person name="Bader C.D."/>
            <person name="Teijaro C.N."/>
            <person name="Fluegel L."/>
            <person name="Davis C.M."/>
            <person name="Simpson J.R."/>
            <person name="Lauterbach L."/>
            <person name="Steele A.D."/>
            <person name="Gui C."/>
            <person name="Meng S."/>
            <person name="Li G."/>
            <person name="Viehrig K."/>
            <person name="Ye F."/>
            <person name="Su P."/>
            <person name="Kiefer A.F."/>
            <person name="Nichols A."/>
            <person name="Cepeda A.J."/>
            <person name="Yan W."/>
            <person name="Fan B."/>
            <person name="Jiang Y."/>
            <person name="Adhikari A."/>
            <person name="Zheng C.-J."/>
            <person name="Schuster L."/>
            <person name="Cowan T.M."/>
            <person name="Smanski M.J."/>
            <person name="Chevrette M.G."/>
            <person name="De Carvalho L.P.S."/>
            <person name="Shen B."/>
        </authorList>
    </citation>
    <scope>NUCLEOTIDE SEQUENCE [LARGE SCALE GENOMIC DNA]</scope>
    <source>
        <strain evidence="11 12">NPDC058328</strain>
    </source>
</reference>
<dbReference type="Gene3D" id="3.40.50.300">
    <property type="entry name" value="P-loop containing nucleotide triphosphate hydrolases"/>
    <property type="match status" value="2"/>
</dbReference>
<evidence type="ECO:0000256" key="1">
    <source>
        <dbReference type="ARBA" id="ARBA00004651"/>
    </source>
</evidence>
<feature type="transmembrane region" description="Helical" evidence="8">
    <location>
        <begin position="61"/>
        <end position="82"/>
    </location>
</feature>
<evidence type="ECO:0000313" key="11">
    <source>
        <dbReference type="EMBL" id="MFF1274980.1"/>
    </source>
</evidence>